<dbReference type="AlphaFoldDB" id="A0A1H6CXH7"/>
<gene>
    <name evidence="10" type="primary">mscL</name>
    <name evidence="11" type="ORF">SAMN05216223_110271</name>
</gene>
<comment type="subcellular location">
    <subcellularLocation>
        <location evidence="1 10">Cell membrane</location>
        <topology evidence="1 10">Multi-pass membrane protein</topology>
    </subcellularLocation>
</comment>
<protein>
    <recommendedName>
        <fullName evidence="10">Large-conductance mechanosensitive channel</fullName>
    </recommendedName>
</protein>
<feature type="transmembrane region" description="Helical" evidence="10">
    <location>
        <begin position="12"/>
        <end position="34"/>
    </location>
</feature>
<evidence type="ECO:0000256" key="1">
    <source>
        <dbReference type="ARBA" id="ARBA00004651"/>
    </source>
</evidence>
<dbReference type="GO" id="GO:0008381">
    <property type="term" value="F:mechanosensitive monoatomic ion channel activity"/>
    <property type="evidence" value="ECO:0007669"/>
    <property type="project" value="UniProtKB-UniRule"/>
</dbReference>
<evidence type="ECO:0000256" key="10">
    <source>
        <dbReference type="HAMAP-Rule" id="MF_00115"/>
    </source>
</evidence>
<dbReference type="GO" id="GO:0005886">
    <property type="term" value="C:plasma membrane"/>
    <property type="evidence" value="ECO:0007669"/>
    <property type="project" value="UniProtKB-SubCell"/>
</dbReference>
<dbReference type="Gene3D" id="1.10.1200.120">
    <property type="entry name" value="Large-conductance mechanosensitive channel, MscL, domain 1"/>
    <property type="match status" value="1"/>
</dbReference>
<keyword evidence="7 10" id="KW-0406">Ion transport</keyword>
<dbReference type="InterPro" id="IPR037673">
    <property type="entry name" value="MSC/AndL"/>
</dbReference>
<keyword evidence="3 10" id="KW-0813">Transport</keyword>
<dbReference type="EMBL" id="FNVU01000010">
    <property type="protein sequence ID" value="SEG77742.1"/>
    <property type="molecule type" value="Genomic_DNA"/>
</dbReference>
<evidence type="ECO:0000256" key="3">
    <source>
        <dbReference type="ARBA" id="ARBA00022448"/>
    </source>
</evidence>
<dbReference type="InterPro" id="IPR019823">
    <property type="entry name" value="Mechanosensitive_channel_CS"/>
</dbReference>
<feature type="transmembrane region" description="Helical" evidence="10">
    <location>
        <begin position="66"/>
        <end position="89"/>
    </location>
</feature>
<keyword evidence="12" id="KW-1185">Reference proteome</keyword>
<comment type="subunit">
    <text evidence="10">Homopentamer.</text>
</comment>
<accession>A0A1H6CXH7</accession>
<keyword evidence="9 10" id="KW-0407">Ion channel</keyword>
<evidence type="ECO:0000313" key="11">
    <source>
        <dbReference type="EMBL" id="SEG77742.1"/>
    </source>
</evidence>
<evidence type="ECO:0000256" key="9">
    <source>
        <dbReference type="ARBA" id="ARBA00023303"/>
    </source>
</evidence>
<organism evidence="11 12">
    <name type="scientific">Actinacidiphila yanglinensis</name>
    <dbReference type="NCBI Taxonomy" id="310779"/>
    <lineage>
        <taxon>Bacteria</taxon>
        <taxon>Bacillati</taxon>
        <taxon>Actinomycetota</taxon>
        <taxon>Actinomycetes</taxon>
        <taxon>Kitasatosporales</taxon>
        <taxon>Streptomycetaceae</taxon>
        <taxon>Actinacidiphila</taxon>
    </lineage>
</organism>
<dbReference type="SUPFAM" id="SSF81330">
    <property type="entry name" value="Gated mechanosensitive channel"/>
    <property type="match status" value="1"/>
</dbReference>
<evidence type="ECO:0000256" key="7">
    <source>
        <dbReference type="ARBA" id="ARBA00023065"/>
    </source>
</evidence>
<evidence type="ECO:0000256" key="6">
    <source>
        <dbReference type="ARBA" id="ARBA00022989"/>
    </source>
</evidence>
<comment type="function">
    <text evidence="10">Channel that opens in response to stretch forces in the membrane lipid bilayer. May participate in the regulation of osmotic pressure changes within the cell.</text>
</comment>
<dbReference type="PRINTS" id="PR01264">
    <property type="entry name" value="MECHCHANNEL"/>
</dbReference>
<reference evidence="11 12" key="1">
    <citation type="submission" date="2016-10" db="EMBL/GenBank/DDBJ databases">
        <authorList>
            <person name="de Groot N.N."/>
        </authorList>
    </citation>
    <scope>NUCLEOTIDE SEQUENCE [LARGE SCALE GENOMIC DNA]</scope>
    <source>
        <strain evidence="11 12">CGMCC 4.2023</strain>
    </source>
</reference>
<evidence type="ECO:0000256" key="8">
    <source>
        <dbReference type="ARBA" id="ARBA00023136"/>
    </source>
</evidence>
<dbReference type="PANTHER" id="PTHR30266">
    <property type="entry name" value="MECHANOSENSITIVE CHANNEL MSCL"/>
    <property type="match status" value="1"/>
</dbReference>
<keyword evidence="4 10" id="KW-1003">Cell membrane</keyword>
<dbReference type="InterPro" id="IPR001185">
    <property type="entry name" value="MS_channel"/>
</dbReference>
<dbReference type="OrthoDB" id="9810350at2"/>
<evidence type="ECO:0000313" key="12">
    <source>
        <dbReference type="Proteomes" id="UP000236754"/>
    </source>
</evidence>
<evidence type="ECO:0000256" key="5">
    <source>
        <dbReference type="ARBA" id="ARBA00022692"/>
    </source>
</evidence>
<dbReference type="InterPro" id="IPR036019">
    <property type="entry name" value="MscL_channel"/>
</dbReference>
<dbReference type="PROSITE" id="PS01327">
    <property type="entry name" value="MSCL"/>
    <property type="match status" value="1"/>
</dbReference>
<dbReference type="NCBIfam" id="TIGR00220">
    <property type="entry name" value="mscL"/>
    <property type="match status" value="1"/>
</dbReference>
<dbReference type="Proteomes" id="UP000236754">
    <property type="component" value="Unassembled WGS sequence"/>
</dbReference>
<dbReference type="RefSeq" id="WP_103888035.1">
    <property type="nucleotide sequence ID" value="NZ_FNVU01000010.1"/>
</dbReference>
<keyword evidence="6 10" id="KW-1133">Transmembrane helix</keyword>
<keyword evidence="8 10" id="KW-0472">Membrane</keyword>
<dbReference type="HAMAP" id="MF_00115">
    <property type="entry name" value="MscL"/>
    <property type="match status" value="1"/>
</dbReference>
<evidence type="ECO:0000256" key="4">
    <source>
        <dbReference type="ARBA" id="ARBA00022475"/>
    </source>
</evidence>
<comment type="similarity">
    <text evidence="2 10">Belongs to the MscL family.</text>
</comment>
<proteinExistence type="inferred from homology"/>
<name>A0A1H6CXH7_9ACTN</name>
<dbReference type="Pfam" id="PF01741">
    <property type="entry name" value="MscL"/>
    <property type="match status" value="1"/>
</dbReference>
<evidence type="ECO:0000256" key="2">
    <source>
        <dbReference type="ARBA" id="ARBA00007254"/>
    </source>
</evidence>
<sequence>MKGFRAFLLRGNVVDLAVGIVVGAAFTALVNGFVRAFLTPIVGLVSGATGDFNNRTFHASGVTFPYGVFINATISFVIVAAVIYFLVVLPMNRMQEKFFPKAASAPTRECPECLTPIPAAAKRCSACTAVLAPAGVPYQGAGNGGSDGNRVDISK</sequence>
<keyword evidence="5 10" id="KW-0812">Transmembrane</keyword>
<dbReference type="PANTHER" id="PTHR30266:SF2">
    <property type="entry name" value="LARGE-CONDUCTANCE MECHANOSENSITIVE CHANNEL"/>
    <property type="match status" value="1"/>
</dbReference>